<evidence type="ECO:0000256" key="2">
    <source>
        <dbReference type="PROSITE-ProRule" id="PRU00708"/>
    </source>
</evidence>
<feature type="repeat" description="PPR" evidence="2">
    <location>
        <begin position="619"/>
        <end position="653"/>
    </location>
</feature>
<dbReference type="InterPro" id="IPR011990">
    <property type="entry name" value="TPR-like_helical_dom_sf"/>
</dbReference>
<dbReference type="PANTHER" id="PTHR24015">
    <property type="entry name" value="OS07G0578800 PROTEIN-RELATED"/>
    <property type="match status" value="1"/>
</dbReference>
<dbReference type="InterPro" id="IPR002885">
    <property type="entry name" value="PPR_rpt"/>
</dbReference>
<keyword evidence="4" id="KW-1185">Reference proteome</keyword>
<protein>
    <recommendedName>
        <fullName evidence="5">Pentatricopeptide repeat-containing protein</fullName>
    </recommendedName>
</protein>
<dbReference type="PANTHER" id="PTHR24015:SF548">
    <property type="entry name" value="OS08G0340900 PROTEIN"/>
    <property type="match status" value="1"/>
</dbReference>
<evidence type="ECO:0008006" key="5">
    <source>
        <dbReference type="Google" id="ProtNLM"/>
    </source>
</evidence>
<feature type="repeat" description="PPR" evidence="2">
    <location>
        <begin position="517"/>
        <end position="551"/>
    </location>
</feature>
<dbReference type="Pfam" id="PF01535">
    <property type="entry name" value="PPR"/>
    <property type="match status" value="5"/>
</dbReference>
<feature type="repeat" description="PPR" evidence="2">
    <location>
        <begin position="313"/>
        <end position="347"/>
    </location>
</feature>
<dbReference type="EMBL" id="CM035416">
    <property type="protein sequence ID" value="KAH7426008.1"/>
    <property type="molecule type" value="Genomic_DNA"/>
</dbReference>
<dbReference type="Pfam" id="PF13041">
    <property type="entry name" value="PPR_2"/>
    <property type="match status" value="6"/>
</dbReference>
<feature type="repeat" description="PPR" evidence="2">
    <location>
        <begin position="721"/>
        <end position="755"/>
    </location>
</feature>
<dbReference type="OrthoDB" id="185373at2759"/>
<organism evidence="3 4">
    <name type="scientific">Ceratopteris richardii</name>
    <name type="common">Triangle waterfern</name>
    <dbReference type="NCBI Taxonomy" id="49495"/>
    <lineage>
        <taxon>Eukaryota</taxon>
        <taxon>Viridiplantae</taxon>
        <taxon>Streptophyta</taxon>
        <taxon>Embryophyta</taxon>
        <taxon>Tracheophyta</taxon>
        <taxon>Polypodiopsida</taxon>
        <taxon>Polypodiidae</taxon>
        <taxon>Polypodiales</taxon>
        <taxon>Pteridineae</taxon>
        <taxon>Pteridaceae</taxon>
        <taxon>Parkerioideae</taxon>
        <taxon>Ceratopteris</taxon>
    </lineage>
</organism>
<dbReference type="PROSITE" id="PS51375">
    <property type="entry name" value="PPR"/>
    <property type="match status" value="6"/>
</dbReference>
<dbReference type="Proteomes" id="UP000825935">
    <property type="component" value="Chromosome 11"/>
</dbReference>
<comment type="caution">
    <text evidence="3">The sequence shown here is derived from an EMBL/GenBank/DDBJ whole genome shotgun (WGS) entry which is preliminary data.</text>
</comment>
<dbReference type="NCBIfam" id="TIGR00756">
    <property type="entry name" value="PPR"/>
    <property type="match status" value="6"/>
</dbReference>
<dbReference type="InterPro" id="IPR046960">
    <property type="entry name" value="PPR_At4g14850-like_plant"/>
</dbReference>
<dbReference type="GO" id="GO:0048731">
    <property type="term" value="P:system development"/>
    <property type="evidence" value="ECO:0007669"/>
    <property type="project" value="UniProtKB-ARBA"/>
</dbReference>
<keyword evidence="1" id="KW-0677">Repeat</keyword>
<accession>A0A8T2TUC5</accession>
<evidence type="ECO:0000313" key="3">
    <source>
        <dbReference type="EMBL" id="KAH7426008.1"/>
    </source>
</evidence>
<feature type="repeat" description="PPR" evidence="2">
    <location>
        <begin position="109"/>
        <end position="143"/>
    </location>
</feature>
<evidence type="ECO:0000313" key="4">
    <source>
        <dbReference type="Proteomes" id="UP000825935"/>
    </source>
</evidence>
<dbReference type="FunFam" id="1.25.40.10:FF:000158">
    <property type="entry name" value="pentatricopeptide repeat-containing protein At2g33680"/>
    <property type="match status" value="1"/>
</dbReference>
<dbReference type="GO" id="GO:0003723">
    <property type="term" value="F:RNA binding"/>
    <property type="evidence" value="ECO:0007669"/>
    <property type="project" value="InterPro"/>
</dbReference>
<feature type="repeat" description="PPR" evidence="2">
    <location>
        <begin position="211"/>
        <end position="245"/>
    </location>
</feature>
<dbReference type="FunFam" id="1.25.40.10:FF:000073">
    <property type="entry name" value="Pentatricopeptide repeat-containing protein chloroplastic"/>
    <property type="match status" value="1"/>
</dbReference>
<gene>
    <name evidence="3" type="ORF">KP509_11G081200</name>
</gene>
<name>A0A8T2TUC5_CERRI</name>
<dbReference type="FunFam" id="1.25.40.10:FF:000381">
    <property type="entry name" value="Pentatricopeptide repeat-containing protein"/>
    <property type="match status" value="1"/>
</dbReference>
<sequence length="861" mass="94821">MWNRKALEQFLQKDEHNGHGNKGVELLVHVSSSDELPCRTQDNISLVRLINQKAQQKDFHRGVGLHVSAIRAGLLGLNVFVGSALVSMYAKCAALGKAQLVLDDLPYRNTISWNGLIAGYVQQGLGEAALRCYHMMQQDGLLPDEVTFSCVLKACGGILAYEKGQQTHADLVMRGLLEQDFVLGNALIDFYCKCGHLLEACQVFEYLPIRNVISWTALITGYCKHELFEEAICCFDQMKVENIFPDPITFASVLNACASIGLLEKGRGIHAEMVLFGSSESGSVLVNALIDMYAKCGVMERAELVFEELDVRDVASWNALIGGYYEHGFSEAAFQRYELMSSDSISPDEVTFTIILKVCISIGAIDKGGEIHAEIMRKDFLKTKNKLGSALVDMYAKCGALAKAEQVFKALQFQDASSWTSLIRGLHLFGYGEDAHKYLKQFIKTQLFLDVAALSSILNACGTVWAIDIGKELHAETVRRGLLEVDVMFGNLMVDMYAKFGMLSKAQQVLNELPIRTIVSWNSIMAGYCQAGYGERTLACYELMKLEGLMPDAVSFSSTLKACGSMRAIEKGREFHVEIVRQGLLEKVDVLGNGLLHMYIECGLLLVSKQVFNELPCPDVVSWNVLIAGHCQYNCNEDAIEYFDMMKHRGFSPDGDTFAYILKACGSIGAAAKGEEIHGEIILRGLLQTNPKVGSALVDMYSKCSELARASDVFDKLPSHDVVSWTALIGGYSEHGHAEEALARYEQMRCAGFSPDAVTLACILKACGCLGATQKGQIYFDSISKRYSIAPTVELHTSIVGIHGRTGHLDEAISLIKMMPSSMRPQVWLAFLGACQKWGNMELAKFAFEQGIYAAGDYCAL</sequence>
<reference evidence="3" key="1">
    <citation type="submission" date="2021-08" db="EMBL/GenBank/DDBJ databases">
        <title>WGS assembly of Ceratopteris richardii.</title>
        <authorList>
            <person name="Marchant D.B."/>
            <person name="Chen G."/>
            <person name="Jenkins J."/>
            <person name="Shu S."/>
            <person name="Leebens-Mack J."/>
            <person name="Grimwood J."/>
            <person name="Schmutz J."/>
            <person name="Soltis P."/>
            <person name="Soltis D."/>
            <person name="Chen Z.-H."/>
        </authorList>
    </citation>
    <scope>NUCLEOTIDE SEQUENCE</scope>
    <source>
        <strain evidence="3">Whitten #5841</strain>
        <tissue evidence="3">Leaf</tissue>
    </source>
</reference>
<dbReference type="FunFam" id="1.25.40.10:FF:000285">
    <property type="entry name" value="Pentatricopeptide repeat-containing protein, chloroplastic"/>
    <property type="match status" value="1"/>
</dbReference>
<dbReference type="AlphaFoldDB" id="A0A8T2TUC5"/>
<evidence type="ECO:0000256" key="1">
    <source>
        <dbReference type="ARBA" id="ARBA00022737"/>
    </source>
</evidence>
<proteinExistence type="predicted"/>
<dbReference type="Gene3D" id="1.25.40.10">
    <property type="entry name" value="Tetratricopeptide repeat domain"/>
    <property type="match status" value="7"/>
</dbReference>
<dbReference type="GO" id="GO:0009451">
    <property type="term" value="P:RNA modification"/>
    <property type="evidence" value="ECO:0007669"/>
    <property type="project" value="InterPro"/>
</dbReference>